<dbReference type="InterPro" id="IPR053320">
    <property type="entry name" value="Protein_DD3-3_O-glyco"/>
</dbReference>
<proteinExistence type="predicted"/>
<protein>
    <recommendedName>
        <fullName evidence="4">AMOP domain-containing protein</fullName>
    </recommendedName>
</protein>
<organism evidence="3">
    <name type="scientific">Arcella intermedia</name>
    <dbReference type="NCBI Taxonomy" id="1963864"/>
    <lineage>
        <taxon>Eukaryota</taxon>
        <taxon>Amoebozoa</taxon>
        <taxon>Tubulinea</taxon>
        <taxon>Elardia</taxon>
        <taxon>Arcellinida</taxon>
        <taxon>Sphaerothecina</taxon>
        <taxon>Arcellidae</taxon>
        <taxon>Arcella</taxon>
    </lineage>
</organism>
<dbReference type="AlphaFoldDB" id="A0A6B2KZZ5"/>
<dbReference type="PANTHER" id="PTHR35170:SF1">
    <property type="entry name" value="PROTEIN DD3-3"/>
    <property type="match status" value="1"/>
</dbReference>
<evidence type="ECO:0000256" key="2">
    <source>
        <dbReference type="SAM" id="SignalP"/>
    </source>
</evidence>
<evidence type="ECO:0000313" key="3">
    <source>
        <dbReference type="EMBL" id="NDV30269.1"/>
    </source>
</evidence>
<evidence type="ECO:0000256" key="1">
    <source>
        <dbReference type="SAM" id="MobiDB-lite"/>
    </source>
</evidence>
<sequence>MTPLVLLIALSLVLGALGDVYLHNPRGSNNRNRETGTNVNNANRMYDSQNNNKGGYCWGPPMTFYEKSLLQVEWTAQHGCGTDNNNVDCDLILQYMCHPLVRDGFVTDTITEDTKDTMEVDPKTGVLVYKYGMHEPFEYFSACKKRTRNRGLFVADQGLSKTDTALRTRQENNQNNPHGFECEEERDYYPYWHPSPWKDIAVLTSNTKRCSYFKQHSQNVEGKFACSLPEYNNQDECVTNQGAWAYTEPWGLAAPECLGNAWSRDNHLGNTKTGYTASYSWVIPNLSDLGRANLNADGKTANCAFRIRYNISTSDYAGWGPVDSNLDMVDSSLNGQKSPVQQNPYVTYGTDAAGNEWKLKLALNTDQYGRTFEDRSYMFYIAQRPDGIAANHRIINLNVRGKRGNIVEAYPAVEYDFTPNELHISTGDYIHWQWTGCDTNPNYAGEGKQGTDRSNVVQMYDGRKNYPMPFADQTLFSDPSVAFDLAHLRQYDYRICKTTDEADCCKTKAQLDASGNADQDDQNCFKLNAPKAQYFNGGLVQMKNTGTYYYMSTRNNNFSNRSQKGIIIVETLLPTWGVTVTAIGATGFVGATAVAGGAYYAASHPASMLANVFAGAAV</sequence>
<feature type="signal peptide" evidence="2">
    <location>
        <begin position="1"/>
        <end position="18"/>
    </location>
</feature>
<accession>A0A6B2KZZ5</accession>
<dbReference type="EMBL" id="GIBP01001300">
    <property type="protein sequence ID" value="NDV30269.1"/>
    <property type="molecule type" value="Transcribed_RNA"/>
</dbReference>
<name>A0A6B2KZZ5_9EUKA</name>
<dbReference type="PANTHER" id="PTHR35170">
    <property type="entry name" value="PROTEIN DD3-3"/>
    <property type="match status" value="1"/>
</dbReference>
<reference evidence="3" key="1">
    <citation type="journal article" date="2020" name="J. Eukaryot. Microbiol.">
        <title>De novo Sequencing, Assembly and Annotation of the Transcriptome for the Free-Living Testate Amoeba Arcella intermedia.</title>
        <authorList>
            <person name="Ribeiro G.M."/>
            <person name="Porfirio-Sousa A.L."/>
            <person name="Maurer-Alcala X.X."/>
            <person name="Katz L.A."/>
            <person name="Lahr D.J.G."/>
        </authorList>
    </citation>
    <scope>NUCLEOTIDE SEQUENCE</scope>
</reference>
<feature type="compositionally biased region" description="Polar residues" evidence="1">
    <location>
        <begin position="26"/>
        <end position="47"/>
    </location>
</feature>
<feature type="region of interest" description="Disordered" evidence="1">
    <location>
        <begin position="24"/>
        <end position="47"/>
    </location>
</feature>
<keyword evidence="2" id="KW-0732">Signal</keyword>
<evidence type="ECO:0008006" key="4">
    <source>
        <dbReference type="Google" id="ProtNLM"/>
    </source>
</evidence>
<feature type="chain" id="PRO_5025369063" description="AMOP domain-containing protein" evidence="2">
    <location>
        <begin position="19"/>
        <end position="618"/>
    </location>
</feature>